<feature type="transmembrane region" description="Helical" evidence="6">
    <location>
        <begin position="407"/>
        <end position="425"/>
    </location>
</feature>
<feature type="domain" description="Major facilitator superfamily (MFS) profile" evidence="7">
    <location>
        <begin position="246"/>
        <end position="455"/>
    </location>
</feature>
<evidence type="ECO:0000256" key="1">
    <source>
        <dbReference type="ARBA" id="ARBA00004127"/>
    </source>
</evidence>
<proteinExistence type="predicted"/>
<dbReference type="PANTHER" id="PTHR23519">
    <property type="entry name" value="AUTOPHAGY-RELATED PROTEIN 22"/>
    <property type="match status" value="1"/>
</dbReference>
<dbReference type="Gene3D" id="1.20.1250.20">
    <property type="entry name" value="MFS general substrate transporter like domains"/>
    <property type="match status" value="2"/>
</dbReference>
<sequence>MELNNPKTINGWCMYDWANSVYSLVITSAIFPVYFNSITTTEDGYDKVDFFGLTITNSVLYSYSLSFSFLFVAIILPLLSGIADYSGRKKLFMKCFMYLGAFSCIGLYFFNGPEDVDLAIICSILASVGYSGSLVFYDAFLPEIVTEDRLDKTSAKGYALGYIGSVLLLVVNLVMIEYHDAFGFAEGQTAVRFSFLLVGAWWILFSQITFSRVPDNVYNQQPKGNILTEGYNELLKVWNSLKGLSVMKLYLVAFFFYNMGVQTVMYLAATFGSKELKLESSKLIMTVLLINIVAIFGAYFFAYVSKIRGNKASLLIMVFVWILICLGAYFVYNEYEFYVLAFVVGLVMGGIQSLSRATYAKLIPKGSIDHASYFSFYDVAFNISIVFGTFAYGLIEQITGDMRNSTLALMLFFMVGMGFLLLIRVPMHRVIKLDELDALDKYSFVKKDDRRDSQK</sequence>
<keyword evidence="4 6" id="KW-1133">Transmembrane helix</keyword>
<comment type="caution">
    <text evidence="8">The sequence shown here is derived from an EMBL/GenBank/DDBJ whole genome shotgun (WGS) entry which is preliminary data.</text>
</comment>
<feature type="transmembrane region" description="Helical" evidence="6">
    <location>
        <begin position="338"/>
        <end position="359"/>
    </location>
</feature>
<keyword evidence="3 6" id="KW-0812">Transmembrane</keyword>
<evidence type="ECO:0000256" key="6">
    <source>
        <dbReference type="SAM" id="Phobius"/>
    </source>
</evidence>
<protein>
    <submittedName>
        <fullName evidence="8">MFS transporter</fullName>
    </submittedName>
</protein>
<evidence type="ECO:0000256" key="3">
    <source>
        <dbReference type="ARBA" id="ARBA00022692"/>
    </source>
</evidence>
<dbReference type="Proteomes" id="UP000798808">
    <property type="component" value="Unassembled WGS sequence"/>
</dbReference>
<evidence type="ECO:0000313" key="9">
    <source>
        <dbReference type="Proteomes" id="UP000798808"/>
    </source>
</evidence>
<accession>A0ABW9RUY3</accession>
<dbReference type="InterPro" id="IPR050495">
    <property type="entry name" value="ATG22/LtaA_families"/>
</dbReference>
<name>A0ABW9RUY3_9BACT</name>
<evidence type="ECO:0000256" key="2">
    <source>
        <dbReference type="ARBA" id="ARBA00022448"/>
    </source>
</evidence>
<dbReference type="InterPro" id="IPR036259">
    <property type="entry name" value="MFS_trans_sf"/>
</dbReference>
<dbReference type="InterPro" id="IPR020846">
    <property type="entry name" value="MFS_dom"/>
</dbReference>
<feature type="transmembrane region" description="Helical" evidence="6">
    <location>
        <begin position="249"/>
        <end position="271"/>
    </location>
</feature>
<keyword evidence="2" id="KW-0813">Transport</keyword>
<evidence type="ECO:0000256" key="4">
    <source>
        <dbReference type="ARBA" id="ARBA00022989"/>
    </source>
</evidence>
<comment type="subcellular location">
    <subcellularLocation>
        <location evidence="1">Endomembrane system</location>
        <topology evidence="1">Multi-pass membrane protein</topology>
    </subcellularLocation>
</comment>
<feature type="transmembrane region" description="Helical" evidence="6">
    <location>
        <begin position="21"/>
        <end position="39"/>
    </location>
</feature>
<gene>
    <name evidence="8" type="ORF">E1163_24015</name>
</gene>
<dbReference type="EMBL" id="SMLW01000651">
    <property type="protein sequence ID" value="MTI28044.1"/>
    <property type="molecule type" value="Genomic_DNA"/>
</dbReference>
<organism evidence="8 9">
    <name type="scientific">Fulvivirga kasyanovii</name>
    <dbReference type="NCBI Taxonomy" id="396812"/>
    <lineage>
        <taxon>Bacteria</taxon>
        <taxon>Pseudomonadati</taxon>
        <taxon>Bacteroidota</taxon>
        <taxon>Cytophagia</taxon>
        <taxon>Cytophagales</taxon>
        <taxon>Fulvivirgaceae</taxon>
        <taxon>Fulvivirga</taxon>
    </lineage>
</organism>
<feature type="transmembrane region" description="Helical" evidence="6">
    <location>
        <begin position="59"/>
        <end position="79"/>
    </location>
</feature>
<dbReference type="PANTHER" id="PTHR23519:SF1">
    <property type="entry name" value="AUTOPHAGY-RELATED PROTEIN 22"/>
    <property type="match status" value="1"/>
</dbReference>
<evidence type="ECO:0000256" key="5">
    <source>
        <dbReference type="ARBA" id="ARBA00023136"/>
    </source>
</evidence>
<evidence type="ECO:0000259" key="7">
    <source>
        <dbReference type="PROSITE" id="PS50850"/>
    </source>
</evidence>
<evidence type="ECO:0000313" key="8">
    <source>
        <dbReference type="EMBL" id="MTI28044.1"/>
    </source>
</evidence>
<feature type="transmembrane region" description="Helical" evidence="6">
    <location>
        <begin position="190"/>
        <end position="210"/>
    </location>
</feature>
<dbReference type="InterPro" id="IPR024671">
    <property type="entry name" value="Atg22-like"/>
</dbReference>
<feature type="transmembrane region" description="Helical" evidence="6">
    <location>
        <begin position="371"/>
        <end position="395"/>
    </location>
</feature>
<feature type="transmembrane region" description="Helical" evidence="6">
    <location>
        <begin position="158"/>
        <end position="178"/>
    </location>
</feature>
<dbReference type="PROSITE" id="PS50850">
    <property type="entry name" value="MFS"/>
    <property type="match status" value="1"/>
</dbReference>
<feature type="transmembrane region" description="Helical" evidence="6">
    <location>
        <begin position="283"/>
        <end position="302"/>
    </location>
</feature>
<feature type="transmembrane region" description="Helical" evidence="6">
    <location>
        <begin position="314"/>
        <end position="332"/>
    </location>
</feature>
<dbReference type="SUPFAM" id="SSF103473">
    <property type="entry name" value="MFS general substrate transporter"/>
    <property type="match status" value="1"/>
</dbReference>
<dbReference type="Pfam" id="PF11700">
    <property type="entry name" value="ATG22"/>
    <property type="match status" value="1"/>
</dbReference>
<feature type="transmembrane region" description="Helical" evidence="6">
    <location>
        <begin position="116"/>
        <end position="137"/>
    </location>
</feature>
<dbReference type="RefSeq" id="WP_155175173.1">
    <property type="nucleotide sequence ID" value="NZ_BAAAFL010000008.1"/>
</dbReference>
<keyword evidence="5 6" id="KW-0472">Membrane</keyword>
<reference evidence="8 9" key="1">
    <citation type="submission" date="2019-02" db="EMBL/GenBank/DDBJ databases">
        <authorList>
            <person name="Goldberg S.R."/>
            <person name="Haltli B.A."/>
            <person name="Correa H."/>
            <person name="Russell K.G."/>
        </authorList>
    </citation>
    <scope>NUCLEOTIDE SEQUENCE [LARGE SCALE GENOMIC DNA]</scope>
    <source>
        <strain evidence="8 9">JCM 16186</strain>
    </source>
</reference>
<feature type="transmembrane region" description="Helical" evidence="6">
    <location>
        <begin position="91"/>
        <end position="110"/>
    </location>
</feature>
<keyword evidence="9" id="KW-1185">Reference proteome</keyword>